<protein>
    <submittedName>
        <fullName evidence="2">Uncharacterized protein</fullName>
    </submittedName>
</protein>
<keyword evidence="3" id="KW-1185">Reference proteome</keyword>
<accession>A0A166DQW6</accession>
<dbReference type="AlphaFoldDB" id="A0A166DQW6"/>
<evidence type="ECO:0000313" key="2">
    <source>
        <dbReference type="EMBL" id="KZT38800.1"/>
    </source>
</evidence>
<gene>
    <name evidence="2" type="ORF">SISSUDRAFT_709744</name>
</gene>
<name>A0A166DQW6_9AGAM</name>
<sequence length="176" mass="19771">MMKPPTLDSQTFDPTMGKSHYSEPELAAETEEESSQPSTSPTLSSYPKFTCSTDPPILRLPDLNDEPAFHRDRTILPEASQNISREILAADGEWAVSGDHAIVQNISQQDNMTPGLASPTESRWSDSEDDDSQERMYLLSKPRKGLSSSKLRVKRSFAAIRNVFRRSDPSERRNDQ</sequence>
<dbReference type="Proteomes" id="UP000076798">
    <property type="component" value="Unassembled WGS sequence"/>
</dbReference>
<evidence type="ECO:0000256" key="1">
    <source>
        <dbReference type="SAM" id="MobiDB-lite"/>
    </source>
</evidence>
<dbReference type="EMBL" id="KV428056">
    <property type="protein sequence ID" value="KZT38800.1"/>
    <property type="molecule type" value="Genomic_DNA"/>
</dbReference>
<proteinExistence type="predicted"/>
<feature type="compositionally biased region" description="Low complexity" evidence="1">
    <location>
        <begin position="35"/>
        <end position="47"/>
    </location>
</feature>
<evidence type="ECO:0000313" key="3">
    <source>
        <dbReference type="Proteomes" id="UP000076798"/>
    </source>
</evidence>
<feature type="region of interest" description="Disordered" evidence="1">
    <location>
        <begin position="1"/>
        <end position="64"/>
    </location>
</feature>
<organism evidence="2 3">
    <name type="scientific">Sistotremastrum suecicum HHB10207 ss-3</name>
    <dbReference type="NCBI Taxonomy" id="1314776"/>
    <lineage>
        <taxon>Eukaryota</taxon>
        <taxon>Fungi</taxon>
        <taxon>Dikarya</taxon>
        <taxon>Basidiomycota</taxon>
        <taxon>Agaricomycotina</taxon>
        <taxon>Agaricomycetes</taxon>
        <taxon>Sistotremastrales</taxon>
        <taxon>Sistotremastraceae</taxon>
        <taxon>Sistotremastrum</taxon>
    </lineage>
</organism>
<feature type="region of interest" description="Disordered" evidence="1">
    <location>
        <begin position="106"/>
        <end position="134"/>
    </location>
</feature>
<reference evidence="2 3" key="1">
    <citation type="journal article" date="2016" name="Mol. Biol. Evol.">
        <title>Comparative Genomics of Early-Diverging Mushroom-Forming Fungi Provides Insights into the Origins of Lignocellulose Decay Capabilities.</title>
        <authorList>
            <person name="Nagy L.G."/>
            <person name="Riley R."/>
            <person name="Tritt A."/>
            <person name="Adam C."/>
            <person name="Daum C."/>
            <person name="Floudas D."/>
            <person name="Sun H."/>
            <person name="Yadav J.S."/>
            <person name="Pangilinan J."/>
            <person name="Larsson K.H."/>
            <person name="Matsuura K."/>
            <person name="Barry K."/>
            <person name="Labutti K."/>
            <person name="Kuo R."/>
            <person name="Ohm R.A."/>
            <person name="Bhattacharya S.S."/>
            <person name="Shirouzu T."/>
            <person name="Yoshinaga Y."/>
            <person name="Martin F.M."/>
            <person name="Grigoriev I.V."/>
            <person name="Hibbett D.S."/>
        </authorList>
    </citation>
    <scope>NUCLEOTIDE SEQUENCE [LARGE SCALE GENOMIC DNA]</scope>
    <source>
        <strain evidence="2 3">HHB10207 ss-3</strain>
    </source>
</reference>